<feature type="domain" description="Chitin-binding type-2" evidence="7">
    <location>
        <begin position="605"/>
        <end position="661"/>
    </location>
</feature>
<name>A0A6P3Y2Y3_DINQU</name>
<dbReference type="GO" id="GO:0005576">
    <property type="term" value="C:extracellular region"/>
    <property type="evidence" value="ECO:0007669"/>
    <property type="project" value="InterPro"/>
</dbReference>
<dbReference type="PANTHER" id="PTHR23301">
    <property type="entry name" value="CHITIN BINDING PERITROPHIN-A"/>
    <property type="match status" value="1"/>
</dbReference>
<dbReference type="GeneID" id="106749556"/>
<dbReference type="SMART" id="SM00494">
    <property type="entry name" value="ChtBD2"/>
    <property type="match status" value="8"/>
</dbReference>
<evidence type="ECO:0000256" key="2">
    <source>
        <dbReference type="ARBA" id="ARBA00022729"/>
    </source>
</evidence>
<organism evidence="8 9">
    <name type="scientific">Dinoponera quadriceps</name>
    <name type="common">South American ant</name>
    <dbReference type="NCBI Taxonomy" id="609295"/>
    <lineage>
        <taxon>Eukaryota</taxon>
        <taxon>Metazoa</taxon>
        <taxon>Ecdysozoa</taxon>
        <taxon>Arthropoda</taxon>
        <taxon>Hexapoda</taxon>
        <taxon>Insecta</taxon>
        <taxon>Pterygota</taxon>
        <taxon>Neoptera</taxon>
        <taxon>Endopterygota</taxon>
        <taxon>Hymenoptera</taxon>
        <taxon>Apocrita</taxon>
        <taxon>Aculeata</taxon>
        <taxon>Formicoidea</taxon>
        <taxon>Formicidae</taxon>
        <taxon>Ponerinae</taxon>
        <taxon>Ponerini</taxon>
        <taxon>Dinoponera</taxon>
    </lineage>
</organism>
<feature type="signal peptide" evidence="6">
    <location>
        <begin position="1"/>
        <end position="22"/>
    </location>
</feature>
<dbReference type="Proteomes" id="UP000515204">
    <property type="component" value="Unplaced"/>
</dbReference>
<feature type="domain" description="Chitin-binding type-2" evidence="7">
    <location>
        <begin position="482"/>
        <end position="539"/>
    </location>
</feature>
<feature type="domain" description="Chitin-binding type-2" evidence="7">
    <location>
        <begin position="225"/>
        <end position="291"/>
    </location>
</feature>
<evidence type="ECO:0000259" key="7">
    <source>
        <dbReference type="PROSITE" id="PS50940"/>
    </source>
</evidence>
<keyword evidence="2 6" id="KW-0732">Signal</keyword>
<dbReference type="PANTHER" id="PTHR23301:SF0">
    <property type="entry name" value="CHITIN-BINDING TYPE-2 DOMAIN-CONTAINING PROTEIN-RELATED"/>
    <property type="match status" value="1"/>
</dbReference>
<keyword evidence="1" id="KW-0147">Chitin-binding</keyword>
<dbReference type="SUPFAM" id="SSF57625">
    <property type="entry name" value="Invertebrate chitin-binding proteins"/>
    <property type="match status" value="8"/>
</dbReference>
<feature type="domain" description="Chitin-binding type-2" evidence="7">
    <location>
        <begin position="543"/>
        <end position="598"/>
    </location>
</feature>
<dbReference type="InterPro" id="IPR002557">
    <property type="entry name" value="Chitin-bd_dom"/>
</dbReference>
<protein>
    <submittedName>
        <fullName evidence="9">Uncharacterized protein LOC106749556</fullName>
    </submittedName>
</protein>
<keyword evidence="5" id="KW-0325">Glycoprotein</keyword>
<evidence type="ECO:0000256" key="4">
    <source>
        <dbReference type="ARBA" id="ARBA00023157"/>
    </source>
</evidence>
<feature type="domain" description="Chitin-binding type-2" evidence="7">
    <location>
        <begin position="31"/>
        <end position="97"/>
    </location>
</feature>
<feature type="domain" description="Chitin-binding type-2" evidence="7">
    <location>
        <begin position="322"/>
        <end position="388"/>
    </location>
</feature>
<sequence length="667" mass="76550">MKGIYLIAIATVFLASWSAIAAEVEEFGKIPTKCPAKDPKNTTIHLAHETDCTKFYTCQAGKKILQKCPKMNKEGDRLHFNPRLQVCDWPQKAGCRYKDSGKDQAKAEDVQFVPVEELHESTFKCKIPTKCPAKDPKNTTIHLAHERDCTKFYKCQAGKKILQQCAKMNKKGDRLHFNPCLQVCDWPQTAGCEYKDSDEDHAKAENEQFVPVEELHESTLKCKIPTKCPAKDPKNTTIHLAHETDCTKFYKCQAGKKILQQCAKMNKKGDRLHFNPCLQVCDWPQNAGCKYKKSDGDQAEAMNEEFISKVNHKRVARMVNARNECPDRNPGNTTILLPHDYDCTKFYMCLGSEKVEQVCPYMNEEGDRLHFNPRTNVCDWPNNAGCEGEDLDNDVPSITDDDEENEEIRKIPTKCPAKDPKHTTIHLAHEYDCTKFYMCQAGRKILRKCPYMDKNGNRLHFNPRLQVCDWPEHAGCRSSPPGDDCPKGSDGLLLPHQCNCAMFYECVKGDKVLRECADGLYFSKKYQGCVKIEDSDCRRKEPPPKCTRNGELIPHECDCGKYYKCRKDDKVLQWCDEGLHFSPTRRKCEDPDKAGCKDPDKPIGPGDCPNSKDPWRHECDCRLFYKCENGKKRLYECPWGYYYNPKYDTCSPQEQVKDCKNHNDRND</sequence>
<proteinExistence type="predicted"/>
<dbReference type="GO" id="GO:0008061">
    <property type="term" value="F:chitin binding"/>
    <property type="evidence" value="ECO:0007669"/>
    <property type="project" value="UniProtKB-KW"/>
</dbReference>
<reference evidence="9" key="1">
    <citation type="submission" date="2025-08" db="UniProtKB">
        <authorList>
            <consortium name="RefSeq"/>
        </authorList>
    </citation>
    <scope>IDENTIFICATION</scope>
</reference>
<dbReference type="AlphaFoldDB" id="A0A6P3Y2Y3"/>
<dbReference type="KEGG" id="dqu:106749556"/>
<keyword evidence="3" id="KW-0677">Repeat</keyword>
<gene>
    <name evidence="9" type="primary">LOC106749556</name>
</gene>
<evidence type="ECO:0000256" key="1">
    <source>
        <dbReference type="ARBA" id="ARBA00022669"/>
    </source>
</evidence>
<accession>A0A6P3Y2Y3</accession>
<evidence type="ECO:0000313" key="9">
    <source>
        <dbReference type="RefSeq" id="XP_014484637.1"/>
    </source>
</evidence>
<dbReference type="RefSeq" id="XP_014484637.1">
    <property type="nucleotide sequence ID" value="XM_014629151.1"/>
</dbReference>
<feature type="chain" id="PRO_5028251006" evidence="6">
    <location>
        <begin position="23"/>
        <end position="667"/>
    </location>
</feature>
<evidence type="ECO:0000313" key="8">
    <source>
        <dbReference type="Proteomes" id="UP000515204"/>
    </source>
</evidence>
<dbReference type="OrthoDB" id="6020543at2759"/>
<evidence type="ECO:0000256" key="6">
    <source>
        <dbReference type="SAM" id="SignalP"/>
    </source>
</evidence>
<dbReference type="InterPro" id="IPR036508">
    <property type="entry name" value="Chitin-bd_dom_sf"/>
</dbReference>
<evidence type="ECO:0000256" key="3">
    <source>
        <dbReference type="ARBA" id="ARBA00022737"/>
    </source>
</evidence>
<dbReference type="InterPro" id="IPR051940">
    <property type="entry name" value="Chitin_bind-dev_reg"/>
</dbReference>
<keyword evidence="8" id="KW-1185">Reference proteome</keyword>
<feature type="domain" description="Chitin-binding type-2" evidence="7">
    <location>
        <begin position="412"/>
        <end position="478"/>
    </location>
</feature>
<dbReference type="Gene3D" id="2.170.140.10">
    <property type="entry name" value="Chitin binding domain"/>
    <property type="match status" value="8"/>
</dbReference>
<evidence type="ECO:0000256" key="5">
    <source>
        <dbReference type="ARBA" id="ARBA00023180"/>
    </source>
</evidence>
<keyword evidence="4" id="KW-1015">Disulfide bond</keyword>
<dbReference type="PROSITE" id="PS50940">
    <property type="entry name" value="CHIT_BIND_II"/>
    <property type="match status" value="8"/>
</dbReference>
<feature type="domain" description="Chitin-binding type-2" evidence="7">
    <location>
        <begin position="128"/>
        <end position="194"/>
    </location>
</feature>
<dbReference type="Pfam" id="PF01607">
    <property type="entry name" value="CBM_14"/>
    <property type="match status" value="8"/>
</dbReference>